<organism evidence="2">
    <name type="scientific">marine metagenome</name>
    <dbReference type="NCBI Taxonomy" id="408172"/>
    <lineage>
        <taxon>unclassified sequences</taxon>
        <taxon>metagenomes</taxon>
        <taxon>ecological metagenomes</taxon>
    </lineage>
</organism>
<dbReference type="AlphaFoldDB" id="A0A383DPQ8"/>
<dbReference type="InterPro" id="IPR004401">
    <property type="entry name" value="YbaB/EbfC"/>
</dbReference>
<dbReference type="InterPro" id="IPR036894">
    <property type="entry name" value="YbaB-like_sf"/>
</dbReference>
<evidence type="ECO:0000256" key="1">
    <source>
        <dbReference type="ARBA" id="ARBA00023125"/>
    </source>
</evidence>
<dbReference type="PANTHER" id="PTHR33449">
    <property type="entry name" value="NUCLEOID-ASSOCIATED PROTEIN YBAB"/>
    <property type="match status" value="1"/>
</dbReference>
<protein>
    <recommendedName>
        <fullName evidence="3">YbaB/EbfC family nucleoid-associated protein</fullName>
    </recommendedName>
</protein>
<sequence>KKIKNIIVEGISGSNFVKVTLNGDGEMIKIDISPETMKEEQSIIEDLIVAAHNNAKTQLKAKTSEEISKTTDGFGIPGFKWPL</sequence>
<dbReference type="Gene3D" id="3.30.1310.10">
    <property type="entry name" value="Nucleoid-associated protein YbaB-like domain"/>
    <property type="match status" value="1"/>
</dbReference>
<keyword evidence="1" id="KW-0238">DNA-binding</keyword>
<dbReference type="GO" id="GO:0005829">
    <property type="term" value="C:cytosol"/>
    <property type="evidence" value="ECO:0007669"/>
    <property type="project" value="TreeGrafter"/>
</dbReference>
<name>A0A383DPQ8_9ZZZZ</name>
<dbReference type="PIRSF" id="PIRSF004555">
    <property type="entry name" value="UCP004555"/>
    <property type="match status" value="1"/>
</dbReference>
<dbReference type="SUPFAM" id="SSF82607">
    <property type="entry name" value="YbaB-like"/>
    <property type="match status" value="1"/>
</dbReference>
<accession>A0A383DPQ8</accession>
<gene>
    <name evidence="2" type="ORF">METZ01_LOCUS499079</name>
</gene>
<proteinExistence type="predicted"/>
<feature type="non-terminal residue" evidence="2">
    <location>
        <position position="1"/>
    </location>
</feature>
<evidence type="ECO:0000313" key="2">
    <source>
        <dbReference type="EMBL" id="SVE46225.1"/>
    </source>
</evidence>
<dbReference type="NCBIfam" id="TIGR00103">
    <property type="entry name" value="DNA_YbaB_EbfC"/>
    <property type="match status" value="1"/>
</dbReference>
<dbReference type="PANTHER" id="PTHR33449:SF1">
    <property type="entry name" value="NUCLEOID-ASSOCIATED PROTEIN YBAB"/>
    <property type="match status" value="1"/>
</dbReference>
<dbReference type="Pfam" id="PF02575">
    <property type="entry name" value="YbaB_DNA_bd"/>
    <property type="match status" value="1"/>
</dbReference>
<reference evidence="2" key="1">
    <citation type="submission" date="2018-05" db="EMBL/GenBank/DDBJ databases">
        <authorList>
            <person name="Lanie J.A."/>
            <person name="Ng W.-L."/>
            <person name="Kazmierczak K.M."/>
            <person name="Andrzejewski T.M."/>
            <person name="Davidsen T.M."/>
            <person name="Wayne K.J."/>
            <person name="Tettelin H."/>
            <person name="Glass J.I."/>
            <person name="Rusch D."/>
            <person name="Podicherti R."/>
            <person name="Tsui H.-C.T."/>
            <person name="Winkler M.E."/>
        </authorList>
    </citation>
    <scope>NUCLEOTIDE SEQUENCE</scope>
</reference>
<dbReference type="GO" id="GO:0003677">
    <property type="term" value="F:DNA binding"/>
    <property type="evidence" value="ECO:0007669"/>
    <property type="project" value="UniProtKB-KW"/>
</dbReference>
<evidence type="ECO:0008006" key="3">
    <source>
        <dbReference type="Google" id="ProtNLM"/>
    </source>
</evidence>
<dbReference type="EMBL" id="UINC01218968">
    <property type="protein sequence ID" value="SVE46225.1"/>
    <property type="molecule type" value="Genomic_DNA"/>
</dbReference>